<name>A0ABW6DB87_9BACT</name>
<dbReference type="Proteomes" id="UP001598138">
    <property type="component" value="Unassembled WGS sequence"/>
</dbReference>
<reference evidence="1 2" key="1">
    <citation type="submission" date="2024-03" db="EMBL/GenBank/DDBJ databases">
        <title>Aquirufa genome sequencing.</title>
        <authorList>
            <person name="Pitt A."/>
            <person name="Hahn M.W."/>
        </authorList>
    </citation>
    <scope>NUCLEOTIDE SEQUENCE [LARGE SCALE GENOMIC DNA]</scope>
    <source>
        <strain evidence="1 2">OSTEICH-129V</strain>
    </source>
</reference>
<comment type="caution">
    <text evidence="1">The sequence shown here is derived from an EMBL/GenBank/DDBJ whole genome shotgun (WGS) entry which is preliminary data.</text>
</comment>
<dbReference type="RefSeq" id="WP_377983060.1">
    <property type="nucleotide sequence ID" value="NZ_JBBKXZ010000002.1"/>
</dbReference>
<accession>A0ABW6DB87</accession>
<evidence type="ECO:0000313" key="1">
    <source>
        <dbReference type="EMBL" id="MFD3394175.1"/>
    </source>
</evidence>
<protein>
    <recommendedName>
        <fullName evidence="3">Lipoprotein</fullName>
    </recommendedName>
</protein>
<organism evidence="1 2">
    <name type="scientific">Aquirufa avitistagni</name>
    <dbReference type="NCBI Taxonomy" id="3104728"/>
    <lineage>
        <taxon>Bacteria</taxon>
        <taxon>Pseudomonadati</taxon>
        <taxon>Bacteroidota</taxon>
        <taxon>Cytophagia</taxon>
        <taxon>Cytophagales</taxon>
        <taxon>Flectobacillaceae</taxon>
        <taxon>Aquirufa</taxon>
    </lineage>
</organism>
<proteinExistence type="predicted"/>
<evidence type="ECO:0008006" key="3">
    <source>
        <dbReference type="Google" id="ProtNLM"/>
    </source>
</evidence>
<sequence>MKKVFALAFVAGMVTLASCGEKKTEAAADSVAVDTAAAAPVDSAAADTAAADTAAAK</sequence>
<dbReference type="PROSITE" id="PS51257">
    <property type="entry name" value="PROKAR_LIPOPROTEIN"/>
    <property type="match status" value="1"/>
</dbReference>
<evidence type="ECO:0000313" key="2">
    <source>
        <dbReference type="Proteomes" id="UP001598138"/>
    </source>
</evidence>
<dbReference type="EMBL" id="JBBKXZ010000002">
    <property type="protein sequence ID" value="MFD3394175.1"/>
    <property type="molecule type" value="Genomic_DNA"/>
</dbReference>
<keyword evidence="2" id="KW-1185">Reference proteome</keyword>
<gene>
    <name evidence="1" type="ORF">U0R10_06050</name>
</gene>